<dbReference type="SUPFAM" id="SSF52540">
    <property type="entry name" value="P-loop containing nucleoside triphosphate hydrolases"/>
    <property type="match status" value="1"/>
</dbReference>
<name>A0A1T5KYR3_9MICO</name>
<dbReference type="Pfam" id="PF00196">
    <property type="entry name" value="GerE"/>
    <property type="match status" value="1"/>
</dbReference>
<dbReference type="Proteomes" id="UP000189777">
    <property type="component" value="Unassembled WGS sequence"/>
</dbReference>
<keyword evidence="1" id="KW-0547">Nucleotide-binding</keyword>
<dbReference type="GO" id="GO:0004016">
    <property type="term" value="F:adenylate cyclase activity"/>
    <property type="evidence" value="ECO:0007669"/>
    <property type="project" value="TreeGrafter"/>
</dbReference>
<sequence>MPPWERFPIVSIVHGTSGLLGRESEQRRVAEVIGSARNGHGSALLILGEPGVGKTTLLTATTPGAGMQVLRLGGYESESSMPYAAVERLTGLLREHLAEIPERQRLSLRVASGVADGPPPDRFLVGLGVLSLLAAASTGPGLACAVDDAHLLDPESLEAFAFVARRLGAERVALTFAGRPELGLETVLRGVPVLRLAGLAPEPAATLLNRSPAGPFTPTAAAAIIRATDGNPLALVDLAADPLLRELTDLGLGPEPVPVGQHLEAHYLRRVMHLPGESQRWLLLAAADSTGNHELLEVASDTLAIDPARRDDAETAGLVHLEPVVGFRHPLVRSAVYGSSSRAERRRVHGALAAAATKLGLLESEAWHASRATIGTDEVVAERLVRASDLAAQRGGSSSRASILARAAELTPAGPVRGERLVGAAEAALESGAADVAGRLLSDVRDADLDRVTRGRAILVRSAVALFVADPDGVRASTADHLRAADEFHGLDVEREQRALVQAFERCSSADRLLVGVDVPTLGRRIAAGAEPPGPASVILRGVAALVLEPYGRAIRPVREAFDAILDLPDRQMLHMGTLIAALGAFLWDDTGRRAGLERAMRAARDTGALQALDTLLWVGALSELMGGTVTRARSYDATVREVRRAMGYDGENVVNAAVMAWTGSPEAGVDALGKGAGAAGWGGVEATTTAALAVRNLAERRYGAAFERLHPLVEAPFLQVTPLHYADYAEAAVRSGHLSDAARAAGALHARARANGSAWCRGLAERALALTGTDDSEHHYAASIDALTTTGAVVELARSHLVYGEWLRRARRRREAALQLRLAMEHATRSGASVFQDRIRAELVAAGGSASLPGPASGHDLTTQERAIATMAAAGRTNAEIAARMFLSPNTIDYHLRKVFQKLGITSRRQLSENLGPIDP</sequence>
<dbReference type="STRING" id="526729.SAMN04324258_2669"/>
<dbReference type="InterPro" id="IPR027417">
    <property type="entry name" value="P-loop_NTPase"/>
</dbReference>
<evidence type="ECO:0000313" key="5">
    <source>
        <dbReference type="Proteomes" id="UP000189777"/>
    </source>
</evidence>
<keyword evidence="2" id="KW-0067">ATP-binding</keyword>
<dbReference type="InterPro" id="IPR041664">
    <property type="entry name" value="AAA_16"/>
</dbReference>
<evidence type="ECO:0000256" key="1">
    <source>
        <dbReference type="ARBA" id="ARBA00022741"/>
    </source>
</evidence>
<dbReference type="SUPFAM" id="SSF46894">
    <property type="entry name" value="C-terminal effector domain of the bipartite response regulators"/>
    <property type="match status" value="1"/>
</dbReference>
<protein>
    <submittedName>
        <fullName evidence="4">Regulatory protein, luxR family</fullName>
    </submittedName>
</protein>
<dbReference type="InterPro" id="IPR036388">
    <property type="entry name" value="WH-like_DNA-bd_sf"/>
</dbReference>
<dbReference type="GO" id="GO:0005524">
    <property type="term" value="F:ATP binding"/>
    <property type="evidence" value="ECO:0007669"/>
    <property type="project" value="UniProtKB-KW"/>
</dbReference>
<reference evidence="4 5" key="1">
    <citation type="submission" date="2017-02" db="EMBL/GenBank/DDBJ databases">
        <authorList>
            <person name="Peterson S.W."/>
        </authorList>
    </citation>
    <scope>NUCLEOTIDE SEQUENCE [LARGE SCALE GENOMIC DNA]</scope>
    <source>
        <strain evidence="4 5">DSM 21481</strain>
    </source>
</reference>
<dbReference type="Gene3D" id="1.10.10.10">
    <property type="entry name" value="Winged helix-like DNA-binding domain superfamily/Winged helix DNA-binding domain"/>
    <property type="match status" value="1"/>
</dbReference>
<organism evidence="4 5">
    <name type="scientific">Krasilnikoviella flava</name>
    <dbReference type="NCBI Taxonomy" id="526729"/>
    <lineage>
        <taxon>Bacteria</taxon>
        <taxon>Bacillati</taxon>
        <taxon>Actinomycetota</taxon>
        <taxon>Actinomycetes</taxon>
        <taxon>Micrococcales</taxon>
        <taxon>Promicromonosporaceae</taxon>
        <taxon>Krasilnikoviella</taxon>
    </lineage>
</organism>
<evidence type="ECO:0000313" key="4">
    <source>
        <dbReference type="EMBL" id="SKC68972.1"/>
    </source>
</evidence>
<dbReference type="AlphaFoldDB" id="A0A1T5KYR3"/>
<dbReference type="GO" id="GO:0003677">
    <property type="term" value="F:DNA binding"/>
    <property type="evidence" value="ECO:0007669"/>
    <property type="project" value="InterPro"/>
</dbReference>
<feature type="domain" description="HTH luxR-type" evidence="3">
    <location>
        <begin position="855"/>
        <end position="920"/>
    </location>
</feature>
<dbReference type="PRINTS" id="PR00038">
    <property type="entry name" value="HTHLUXR"/>
</dbReference>
<accession>A0A1T5KYR3</accession>
<evidence type="ECO:0000259" key="3">
    <source>
        <dbReference type="PROSITE" id="PS50043"/>
    </source>
</evidence>
<proteinExistence type="predicted"/>
<dbReference type="CDD" id="cd06170">
    <property type="entry name" value="LuxR_C_like"/>
    <property type="match status" value="1"/>
</dbReference>
<dbReference type="SMART" id="SM00421">
    <property type="entry name" value="HTH_LUXR"/>
    <property type="match status" value="1"/>
</dbReference>
<evidence type="ECO:0000256" key="2">
    <source>
        <dbReference type="ARBA" id="ARBA00022840"/>
    </source>
</evidence>
<dbReference type="InterPro" id="IPR000792">
    <property type="entry name" value="Tscrpt_reg_LuxR_C"/>
</dbReference>
<dbReference type="PROSITE" id="PS50043">
    <property type="entry name" value="HTH_LUXR_2"/>
    <property type="match status" value="1"/>
</dbReference>
<dbReference type="GO" id="GO:0006355">
    <property type="term" value="P:regulation of DNA-templated transcription"/>
    <property type="evidence" value="ECO:0007669"/>
    <property type="project" value="InterPro"/>
</dbReference>
<gene>
    <name evidence="4" type="ORF">SAMN04324258_2669</name>
</gene>
<dbReference type="PANTHER" id="PTHR16305:SF35">
    <property type="entry name" value="TRANSCRIPTIONAL ACTIVATOR DOMAIN"/>
    <property type="match status" value="1"/>
</dbReference>
<dbReference type="InterPro" id="IPR016032">
    <property type="entry name" value="Sig_transdc_resp-reg_C-effctor"/>
</dbReference>
<dbReference type="GO" id="GO:0005737">
    <property type="term" value="C:cytoplasm"/>
    <property type="evidence" value="ECO:0007669"/>
    <property type="project" value="TreeGrafter"/>
</dbReference>
<dbReference type="EMBL" id="FUZQ01000004">
    <property type="protein sequence ID" value="SKC68972.1"/>
    <property type="molecule type" value="Genomic_DNA"/>
</dbReference>
<dbReference type="PANTHER" id="PTHR16305">
    <property type="entry name" value="TESTICULAR SOLUBLE ADENYLYL CYCLASE"/>
    <property type="match status" value="1"/>
</dbReference>
<dbReference type="Pfam" id="PF13191">
    <property type="entry name" value="AAA_16"/>
    <property type="match status" value="1"/>
</dbReference>
<keyword evidence="5" id="KW-1185">Reference proteome</keyword>